<name>A0A540WXI3_9BACT</name>
<reference evidence="2 3" key="1">
    <citation type="submission" date="2019-06" db="EMBL/GenBank/DDBJ databases">
        <authorList>
            <person name="Livingstone P."/>
            <person name="Whitworth D."/>
        </authorList>
    </citation>
    <scope>NUCLEOTIDE SEQUENCE [LARGE SCALE GENOMIC DNA]</scope>
    <source>
        <strain evidence="2 3">AM401</strain>
    </source>
</reference>
<comment type="caution">
    <text evidence="2">The sequence shown here is derived from an EMBL/GenBank/DDBJ whole genome shotgun (WGS) entry which is preliminary data.</text>
</comment>
<dbReference type="RefSeq" id="WP_141644551.1">
    <property type="nucleotide sequence ID" value="NZ_VIFM01000090.1"/>
</dbReference>
<dbReference type="EMBL" id="VIFM01000090">
    <property type="protein sequence ID" value="TQF13716.1"/>
    <property type="molecule type" value="Genomic_DNA"/>
</dbReference>
<accession>A0A540WXI3</accession>
<dbReference type="Proteomes" id="UP000315369">
    <property type="component" value="Unassembled WGS sequence"/>
</dbReference>
<evidence type="ECO:0000313" key="2">
    <source>
        <dbReference type="EMBL" id="TQF13716.1"/>
    </source>
</evidence>
<organism evidence="2 3">
    <name type="scientific">Myxococcus llanfairpwllgwyngyllgogerychwyrndrobwllllantysiliogogogochensis</name>
    <dbReference type="NCBI Taxonomy" id="2590453"/>
    <lineage>
        <taxon>Bacteria</taxon>
        <taxon>Pseudomonadati</taxon>
        <taxon>Myxococcota</taxon>
        <taxon>Myxococcia</taxon>
        <taxon>Myxococcales</taxon>
        <taxon>Cystobacterineae</taxon>
        <taxon>Myxococcaceae</taxon>
        <taxon>Myxococcus</taxon>
    </lineage>
</organism>
<keyword evidence="3" id="KW-1185">Reference proteome</keyword>
<feature type="region of interest" description="Disordered" evidence="1">
    <location>
        <begin position="252"/>
        <end position="282"/>
    </location>
</feature>
<proteinExistence type="predicted"/>
<dbReference type="OrthoDB" id="5379188at2"/>
<feature type="compositionally biased region" description="Polar residues" evidence="1">
    <location>
        <begin position="270"/>
        <end position="282"/>
    </location>
</feature>
<protein>
    <recommendedName>
        <fullName evidence="4">HNH nuclease domain-containing protein</fullName>
    </recommendedName>
</protein>
<dbReference type="AlphaFoldDB" id="A0A540WXI3"/>
<evidence type="ECO:0000256" key="1">
    <source>
        <dbReference type="SAM" id="MobiDB-lite"/>
    </source>
</evidence>
<gene>
    <name evidence="2" type="ORF">FJV41_22305</name>
</gene>
<evidence type="ECO:0000313" key="3">
    <source>
        <dbReference type="Proteomes" id="UP000315369"/>
    </source>
</evidence>
<dbReference type="CDD" id="cd00085">
    <property type="entry name" value="HNHc"/>
    <property type="match status" value="1"/>
</dbReference>
<feature type="region of interest" description="Disordered" evidence="1">
    <location>
        <begin position="325"/>
        <end position="344"/>
    </location>
</feature>
<sequence length="440" mass="49989">MTEKHRRGGIPERDQKMLWGAAGAHCSFPQCPRDLIVDATTETNPVLVGEMAHIVASSPDGPRGDSPLSREERDCFDNLVLLCPEHHKTIDENIGLYTTQLLHRYKREHESRRHNLYRDPRMEAAAAPSAPTLTETVFSTLMAVLQLPQFVYEAEHVVADRPTLKQEFVEVHGHSAPPFILRGQRLWTFENLKPEDNIFARWVLPGTSRRFSAGALWDDPDDERGYMALLNAVLRKLAGRLRLELPLDAKNEWHFPPNTDGSPRSVDYQPLNQQRSQRSVAWQPTLRATGEKRKYWEHLAVGMHFIRVDSSSWVLALRPGRRFTRDGTQKLTPKGTGRRSTSRKSRLYNRDVLEEANFWRSYLSEGKPRIVFKVGGNQAVIIESALLPTTVNWPGVPGDIGRYDNAQPPADDLFSFADLEEIEAAEDDEALIGDEDENDD</sequence>
<dbReference type="InterPro" id="IPR003615">
    <property type="entry name" value="HNH_nuc"/>
</dbReference>
<evidence type="ECO:0008006" key="4">
    <source>
        <dbReference type="Google" id="ProtNLM"/>
    </source>
</evidence>